<evidence type="ECO:0008006" key="4">
    <source>
        <dbReference type="Google" id="ProtNLM"/>
    </source>
</evidence>
<gene>
    <name evidence="2" type="ORF">FC34_GL001095</name>
</gene>
<feature type="transmembrane region" description="Helical" evidence="1">
    <location>
        <begin position="39"/>
        <end position="61"/>
    </location>
</feature>
<evidence type="ECO:0000313" key="3">
    <source>
        <dbReference type="Proteomes" id="UP000051672"/>
    </source>
</evidence>
<dbReference type="PATRIC" id="fig|1423727.3.peg.1109"/>
<feature type="transmembrane region" description="Helical" evidence="1">
    <location>
        <begin position="66"/>
        <end position="88"/>
    </location>
</feature>
<comment type="caution">
    <text evidence="2">The sequence shown here is derived from an EMBL/GenBank/DDBJ whole genome shotgun (WGS) entry which is preliminary data.</text>
</comment>
<reference evidence="2 3" key="1">
    <citation type="journal article" date="2015" name="Genome Announc.">
        <title>Expanding the biotechnology potential of lactobacilli through comparative genomics of 213 strains and associated genera.</title>
        <authorList>
            <person name="Sun Z."/>
            <person name="Harris H.M."/>
            <person name="McCann A."/>
            <person name="Guo C."/>
            <person name="Argimon S."/>
            <person name="Zhang W."/>
            <person name="Yang X."/>
            <person name="Jeffery I.B."/>
            <person name="Cooney J.C."/>
            <person name="Kagawa T.F."/>
            <person name="Liu W."/>
            <person name="Song Y."/>
            <person name="Salvetti E."/>
            <person name="Wrobel A."/>
            <person name="Rasinkangas P."/>
            <person name="Parkhill J."/>
            <person name="Rea M.C."/>
            <person name="O'Sullivan O."/>
            <person name="Ritari J."/>
            <person name="Douillard F.P."/>
            <person name="Paul Ross R."/>
            <person name="Yang R."/>
            <person name="Briner A.E."/>
            <person name="Felis G.E."/>
            <person name="de Vos W.M."/>
            <person name="Barrangou R."/>
            <person name="Klaenhammer T.R."/>
            <person name="Caufield P.W."/>
            <person name="Cui Y."/>
            <person name="Zhang H."/>
            <person name="O'Toole P.W."/>
        </authorList>
    </citation>
    <scope>NUCLEOTIDE SEQUENCE [LARGE SCALE GENOMIC DNA]</scope>
    <source>
        <strain evidence="2 3">DSM 23927</strain>
    </source>
</reference>
<sequence length="113" mass="12263">MMEIYEWCALVTLISAFVSCGFSIQAVMAARGSQRDSLVTAQYALSRSVAIALVAIGLFIFKNNQFLIAMAIIMIAIQFFDGLIGRKISRFKTVGPLLTAAANAIILILFLIA</sequence>
<organism evidence="2 3">
    <name type="scientific">Lacticaseibacillus brantae DSM 23927</name>
    <dbReference type="NCBI Taxonomy" id="1423727"/>
    <lineage>
        <taxon>Bacteria</taxon>
        <taxon>Bacillati</taxon>
        <taxon>Bacillota</taxon>
        <taxon>Bacilli</taxon>
        <taxon>Lactobacillales</taxon>
        <taxon>Lactobacillaceae</taxon>
        <taxon>Lacticaseibacillus</taxon>
    </lineage>
</organism>
<dbReference type="RefSeq" id="WP_235803403.1">
    <property type="nucleotide sequence ID" value="NZ_AYZQ01000002.1"/>
</dbReference>
<feature type="transmembrane region" description="Helical" evidence="1">
    <location>
        <begin position="94"/>
        <end position="112"/>
    </location>
</feature>
<evidence type="ECO:0000313" key="2">
    <source>
        <dbReference type="EMBL" id="KRM72111.1"/>
    </source>
</evidence>
<keyword evidence="1" id="KW-1133">Transmembrane helix</keyword>
<keyword evidence="3" id="KW-1185">Reference proteome</keyword>
<dbReference type="EMBL" id="AYZQ01000002">
    <property type="protein sequence ID" value="KRM72111.1"/>
    <property type="molecule type" value="Genomic_DNA"/>
</dbReference>
<dbReference type="AlphaFoldDB" id="A0A0R2AYT6"/>
<protein>
    <recommendedName>
        <fullName evidence="4">Integral membrane protein</fullName>
    </recommendedName>
</protein>
<keyword evidence="1" id="KW-0472">Membrane</keyword>
<dbReference type="STRING" id="1423727.FC34_GL001095"/>
<proteinExistence type="predicted"/>
<name>A0A0R2AYT6_9LACO</name>
<accession>A0A0R2AYT6</accession>
<evidence type="ECO:0000256" key="1">
    <source>
        <dbReference type="SAM" id="Phobius"/>
    </source>
</evidence>
<keyword evidence="1" id="KW-0812">Transmembrane</keyword>
<dbReference type="Proteomes" id="UP000051672">
    <property type="component" value="Unassembled WGS sequence"/>
</dbReference>